<dbReference type="InterPro" id="IPR035992">
    <property type="entry name" value="Ricin_B-like_lectins"/>
</dbReference>
<dbReference type="Gene3D" id="2.80.10.50">
    <property type="match status" value="2"/>
</dbReference>
<evidence type="ECO:0000313" key="4">
    <source>
        <dbReference type="Proteomes" id="UP000596742"/>
    </source>
</evidence>
<dbReference type="CDD" id="cd00161">
    <property type="entry name" value="beta-trefoil_Ricin-like"/>
    <property type="match status" value="1"/>
</dbReference>
<gene>
    <name evidence="3" type="ORF">MGAL_10B079973</name>
</gene>
<keyword evidence="2" id="KW-0812">Transmembrane</keyword>
<protein>
    <recommendedName>
        <fullName evidence="5">Ricin B lectin domain-containing protein</fullName>
    </recommendedName>
</protein>
<dbReference type="PROSITE" id="PS50231">
    <property type="entry name" value="RICIN_B_LECTIN"/>
    <property type="match status" value="2"/>
</dbReference>
<sequence length="2397" mass="274570">MQNINKMKDDVMHSRSAREKRNTDNGIGDVLSVIEKTTNKLRQSDTSFDSSIKKWFPNCSSVEDVETLNFWKGQYSVYPMYLSLTTIGLYSIGCSNELDTRVHELINLVDKPDVIDFLEQIGDDFQFNLPDNITENVDIDDEVNIQMVEGSDLVADNIDSISQFSDIMQNMNSSTARSIDGLESILDETIKEYDVLSNVLDSDFNRKKRSVDRTQQSRFSTSIHLKKFHTNKIVQQHFEHKRQQLLGKFINDDINIGKSNEVVSNLKKRYQRSVLDTYDLTATPFFLRNSMIPCKILMVKRNLDKFYLTFDNYDKENMYNQLWVLVNGTIQNYETDFFLNVDSNIALSKSVPELKLVTNGYHLSSDNVTNNCVIEVEYDSNRATLVTNCEGANQIWYFIPYESAEETFNKLVCFFFIQSNESCLVLTENTETENLVVQNVNKENIERQLWYWDGQYIRNAHNHEYLSSATAGSSIRALPHDGDINQKWKYQNGYLHAADIYGNVVLSSGSILAVEHQDNSSYQQWNMVNTELDKVTNCITNKSYFVIKNTNMPCKVLCTISDSTLPSLLVQAGVAAGFIAVGIVSAVILYYKFEKSLYAISIGVAAGLVMTAISLSIINLTSLFKSRVSSITFDYFDDKYPQKCTWYEKDGSILNLESDQGFYKSDDSSEIKLTDDKSQKWHLKNGNIVSLGSPTCYITFDTDPKFQLSCVGKVENQWSIVRYDSSLDFFYEVRCLYYLKQISNDYNFDSRTIKDSKACGMLTEIEGKNDIEIDMPSTDLFLNQMWYYSGSELVNLNSGNTLPKSIQDWTPIELNASLETPGSISCRSSLFFIRSKTVPCKVLEQNPENGALEFQIYDEKKLTTQLWLYNAEAIINYETGLYLSTEDMNSGSTMFLSNKSNILYQNWTIENQHILKTSHHNTSCFLNVQNESHIVHLDCSVSVTNTSIWELTPYDTDFHFLGNVICTYFIQSEKEPCELLTGNKNSSDVDMRPASEELLMLQLWYTLNNQIVHLDSGRYLGVFVENDTSTKVKLFPNVPKNIIWALEERTVSYEFKTKGVLTIHDQDGSLTVTQCLDGSSNQYWRFLESKFTLDNIETLTCMGNESSNFFIKVSAIDCKVLTATSKGQSPVFEQFDETKINLQLWQWKFSYLVNVETGLSLHIDTITGEVILQETKSYYLPNRQFYLSGENIISGLKDQQLCGLITHNSIEDKPILMCNLNYAGFKWAFIDYDIALSDVSRIMCVYFIRTKETPCEYLTGFGHGNSLKVRPIVHELVQNQLFYWEGSHIIHMKSGLRLTSNHTALVLGDAEENSLQSWNFVGYRLETFKSEGIISVYFNPHLDGNAFVGHNITSMPHKWIFQEMSKTLDGNNTDDICADNREINSTFFIKNTEHPCLILTSGTLGNSPEFQLYDENRIHGQLWYFQENHIVNVENGLSLMMDIDEVNGAYSVNMWHYYSFSTLQMWDFTMNSDIKSKSRNSCLIVPNNEEKIMTIKSSCNVESHSKWQYILMDKHYEFFNEITCMFFIQTLVTPCELLTGFGRNYHVRLRPVNPDNINAQLWYWDGNHLLNAESGLALTAIGSKIGSYLHLQNKIVGSTDQMWNHEYTYLASFYYQHVLIGFSIANGDVTLYQKKSVIYQKWKLIYREEGIEKPHTLQCVSKQKDTVVYYIRSEHGECPLLSSTEGSNVGVRMLESGSLESKGWIQKNNHIFNIKNVKSLSINSSGILFLEDTYSFEGRQNWLRLSDFLYSSPSAHGRVMTYDSRYIRNLPLRSSSNQKWKWYTVEEIEKNDKLLRCSRCYNDGEEKANNVMGYIPIFGWLYSTIRSVVYAVKNCPKVALATLKSLAIDFAIDAAIALITVVSAGTLSALALGIKTGIKAGFKAGIKAAFKGMKSMIKTSIKAFKNMFKTTLKRGFTKTLKAKFTTMKRSLTNSVKIIKSIPKRLKAITTNIVKQFKTTSKQYFKSVPGLIKRSNDLWNKKVNIISRIGEKIKVTLKDFPENIKRTLKNTGEKTKSRMSKLLDKLAEPAEKAIKQLDEIKFPMKQRCRRMIGGFCSVAKGQTDNDIIKKAYQFEGSTDLPTPKEIKTQYNQLLKDVDKSGQTAVIGVKQSDNIIYKQSSKIDDLRQSGKKTLPKDKIDVTDISNGKTDVRHTEQDLFINVKDTLKDCTRQKPCDVFLYTKLSPCRQHPQSYAKGCMDYIITTCKEWFKSQGIRCHVGFDKFYDDGIEIFKSSDWSDYFQNTMGSTRKSKNDIKNLLKQKGYSEESLLYADKLIKENLGAIKTNLEEKLANEYQILFKNVPGDFRDEYNTVLQYLKKDNPPVSSVVAKFDDILRGTKIDSKKVKNIAQNFENKINRHNEVYIRQLLNKISTERTVIGEMQNTANGTSTDFIDFFNLEQ</sequence>
<proteinExistence type="predicted"/>
<keyword evidence="2" id="KW-0472">Membrane</keyword>
<reference evidence="3" key="1">
    <citation type="submission" date="2018-11" db="EMBL/GenBank/DDBJ databases">
        <authorList>
            <person name="Alioto T."/>
            <person name="Alioto T."/>
        </authorList>
    </citation>
    <scope>NUCLEOTIDE SEQUENCE</scope>
</reference>
<dbReference type="SUPFAM" id="SSF50370">
    <property type="entry name" value="Ricin B-like lectins"/>
    <property type="match status" value="4"/>
</dbReference>
<accession>A0A8B6G8C0</accession>
<name>A0A8B6G8C0_MYTGA</name>
<dbReference type="OrthoDB" id="6162320at2759"/>
<organism evidence="3 4">
    <name type="scientific">Mytilus galloprovincialis</name>
    <name type="common">Mediterranean mussel</name>
    <dbReference type="NCBI Taxonomy" id="29158"/>
    <lineage>
        <taxon>Eukaryota</taxon>
        <taxon>Metazoa</taxon>
        <taxon>Spiralia</taxon>
        <taxon>Lophotrochozoa</taxon>
        <taxon>Mollusca</taxon>
        <taxon>Bivalvia</taxon>
        <taxon>Autobranchia</taxon>
        <taxon>Pteriomorphia</taxon>
        <taxon>Mytilida</taxon>
        <taxon>Mytiloidea</taxon>
        <taxon>Mytilidae</taxon>
        <taxon>Mytilinae</taxon>
        <taxon>Mytilus</taxon>
    </lineage>
</organism>
<feature type="transmembrane region" description="Helical" evidence="2">
    <location>
        <begin position="597"/>
        <end position="618"/>
    </location>
</feature>
<dbReference type="Pfam" id="PF18749">
    <property type="entry name" value="SNAD3"/>
    <property type="match status" value="1"/>
</dbReference>
<comment type="caution">
    <text evidence="3">The sequence shown here is derived from an EMBL/GenBank/DDBJ whole genome shotgun (WGS) entry which is preliminary data.</text>
</comment>
<keyword evidence="4" id="KW-1185">Reference proteome</keyword>
<keyword evidence="2" id="KW-1133">Transmembrane helix</keyword>
<dbReference type="Proteomes" id="UP000596742">
    <property type="component" value="Unassembled WGS sequence"/>
</dbReference>
<evidence type="ECO:0000256" key="2">
    <source>
        <dbReference type="SAM" id="Phobius"/>
    </source>
</evidence>
<feature type="compositionally biased region" description="Basic and acidic residues" evidence="1">
    <location>
        <begin position="1"/>
        <end position="23"/>
    </location>
</feature>
<evidence type="ECO:0000313" key="3">
    <source>
        <dbReference type="EMBL" id="VDI60181.1"/>
    </source>
</evidence>
<evidence type="ECO:0000256" key="1">
    <source>
        <dbReference type="SAM" id="MobiDB-lite"/>
    </source>
</evidence>
<dbReference type="EMBL" id="UYJE01008020">
    <property type="protein sequence ID" value="VDI60181.1"/>
    <property type="molecule type" value="Genomic_DNA"/>
</dbReference>
<feature type="region of interest" description="Disordered" evidence="1">
    <location>
        <begin position="1"/>
        <end position="24"/>
    </location>
</feature>
<evidence type="ECO:0008006" key="5">
    <source>
        <dbReference type="Google" id="ProtNLM"/>
    </source>
</evidence>
<dbReference type="InterPro" id="IPR040820">
    <property type="entry name" value="SNAD3"/>
</dbReference>
<feature type="transmembrane region" description="Helical" evidence="2">
    <location>
        <begin position="568"/>
        <end position="590"/>
    </location>
</feature>